<reference evidence="2" key="1">
    <citation type="submission" date="2023-07" db="EMBL/GenBank/DDBJ databases">
        <title>The genome sequence of Rhodocytophaga aerolata KACC 12507.</title>
        <authorList>
            <person name="Zhang X."/>
        </authorList>
    </citation>
    <scope>NUCLEOTIDE SEQUENCE</scope>
    <source>
        <strain evidence="2">KACC 12507</strain>
    </source>
</reference>
<keyword evidence="3" id="KW-1185">Reference proteome</keyword>
<evidence type="ECO:0000313" key="2">
    <source>
        <dbReference type="EMBL" id="MDO1452015.1"/>
    </source>
</evidence>
<dbReference type="InterPro" id="IPR008979">
    <property type="entry name" value="Galactose-bd-like_sf"/>
</dbReference>
<dbReference type="Proteomes" id="UP001168528">
    <property type="component" value="Unassembled WGS sequence"/>
</dbReference>
<organism evidence="2 3">
    <name type="scientific">Rhodocytophaga aerolata</name>
    <dbReference type="NCBI Taxonomy" id="455078"/>
    <lineage>
        <taxon>Bacteria</taxon>
        <taxon>Pseudomonadati</taxon>
        <taxon>Bacteroidota</taxon>
        <taxon>Cytophagia</taxon>
        <taxon>Cytophagales</taxon>
        <taxon>Rhodocytophagaceae</taxon>
        <taxon>Rhodocytophaga</taxon>
    </lineage>
</organism>
<sequence>ATGELSFGINAAGLAAGTYTATVTASATGYSSAALQVNLTVENQAPVAQTIKINFQDAATVPPTGWLKDYGRPFGPRTTTEQGSASGSATYSYGWKKRSDGSPLDLSANGRARLSGTTYTNASEALKLQSSLMHMQANNIAGSFSGVKQEGYWEISLPNGFYNVSLSVGDYNQGSEPESHTINVEGVNAINAFVPTGSTGAVATRIKSTASPIRVEVKDGALTINASETINGVAYNGVNTKINSLL</sequence>
<name>A0ABT8RIV3_9BACT</name>
<evidence type="ECO:0000256" key="1">
    <source>
        <dbReference type="SAM" id="MobiDB-lite"/>
    </source>
</evidence>
<dbReference type="SUPFAM" id="SSF49785">
    <property type="entry name" value="Galactose-binding domain-like"/>
    <property type="match status" value="1"/>
</dbReference>
<comment type="caution">
    <text evidence="2">The sequence shown here is derived from an EMBL/GenBank/DDBJ whole genome shotgun (WGS) entry which is preliminary data.</text>
</comment>
<dbReference type="Gene3D" id="2.60.120.430">
    <property type="entry name" value="Galactose-binding lectin"/>
    <property type="match status" value="1"/>
</dbReference>
<accession>A0ABT8RIV3</accession>
<evidence type="ECO:0000313" key="3">
    <source>
        <dbReference type="Proteomes" id="UP001168528"/>
    </source>
</evidence>
<feature type="region of interest" description="Disordered" evidence="1">
    <location>
        <begin position="67"/>
        <end position="92"/>
    </location>
</feature>
<proteinExistence type="predicted"/>
<gene>
    <name evidence="2" type="ORF">Q0590_37445</name>
</gene>
<feature type="non-terminal residue" evidence="2">
    <location>
        <position position="1"/>
    </location>
</feature>
<feature type="non-terminal residue" evidence="2">
    <location>
        <position position="246"/>
    </location>
</feature>
<dbReference type="RefSeq" id="WP_302042804.1">
    <property type="nucleotide sequence ID" value="NZ_JAUKPO010000182.1"/>
</dbReference>
<evidence type="ECO:0008006" key="4">
    <source>
        <dbReference type="Google" id="ProtNLM"/>
    </source>
</evidence>
<dbReference type="EMBL" id="JAUKPO010000182">
    <property type="protein sequence ID" value="MDO1452015.1"/>
    <property type="molecule type" value="Genomic_DNA"/>
</dbReference>
<protein>
    <recommendedName>
        <fullName evidence="4">Carboxypeptidase regulatory-like domain-containing protein</fullName>
    </recommendedName>
</protein>
<feature type="compositionally biased region" description="Low complexity" evidence="1">
    <location>
        <begin position="83"/>
        <end position="92"/>
    </location>
</feature>